<name>A0A0F9P448_9ZZZZ</name>
<accession>A0A0F9P448</accession>
<comment type="caution">
    <text evidence="1">The sequence shown here is derived from an EMBL/GenBank/DDBJ whole genome shotgun (WGS) entry which is preliminary data.</text>
</comment>
<organism evidence="1">
    <name type="scientific">marine sediment metagenome</name>
    <dbReference type="NCBI Taxonomy" id="412755"/>
    <lineage>
        <taxon>unclassified sequences</taxon>
        <taxon>metagenomes</taxon>
        <taxon>ecological metagenomes</taxon>
    </lineage>
</organism>
<proteinExistence type="predicted"/>
<gene>
    <name evidence="1" type="ORF">LCGC14_0890930</name>
</gene>
<dbReference type="AlphaFoldDB" id="A0A0F9P448"/>
<evidence type="ECO:0000313" key="1">
    <source>
        <dbReference type="EMBL" id="KKN24824.1"/>
    </source>
</evidence>
<dbReference type="EMBL" id="LAZR01002852">
    <property type="protein sequence ID" value="KKN24824.1"/>
    <property type="molecule type" value="Genomic_DNA"/>
</dbReference>
<protein>
    <submittedName>
        <fullName evidence="1">Uncharacterized protein</fullName>
    </submittedName>
</protein>
<sequence>NNFYDFFDNLSDNDLKLIKDADISEVLRDLIPYILIGSFSSYFRQTWSVKVLQNNQRSINKLVPKSKFTLDDLPKLNEKSVLGNLSQKFREYFDIWTFHDFFIPPGTTIISGNGFLKFENDDFEFIFAFPSLSGGAGMSEYQIVDTLSTEFDGKNAYADCFHATFGCYFYAKFNLPEKNFELYREYYQYAINIRDIIKKDWDLDKLIEKLPQRILYSIVDKVDKILDKLDKK</sequence>
<feature type="non-terminal residue" evidence="1">
    <location>
        <position position="1"/>
    </location>
</feature>
<reference evidence="1" key="1">
    <citation type="journal article" date="2015" name="Nature">
        <title>Complex archaea that bridge the gap between prokaryotes and eukaryotes.</title>
        <authorList>
            <person name="Spang A."/>
            <person name="Saw J.H."/>
            <person name="Jorgensen S.L."/>
            <person name="Zaremba-Niedzwiedzka K."/>
            <person name="Martijn J."/>
            <person name="Lind A.E."/>
            <person name="van Eijk R."/>
            <person name="Schleper C."/>
            <person name="Guy L."/>
            <person name="Ettema T.J."/>
        </authorList>
    </citation>
    <scope>NUCLEOTIDE SEQUENCE</scope>
</reference>